<evidence type="ECO:0000259" key="13">
    <source>
        <dbReference type="PROSITE" id="PS50025"/>
    </source>
</evidence>
<dbReference type="FunFam" id="2.10.25.10:FF:000188">
    <property type="entry name" value="Laminin subunit gamma 2"/>
    <property type="match status" value="1"/>
</dbReference>
<dbReference type="InParanoid" id="H2MQX0"/>
<dbReference type="eggNOG" id="KOG1836">
    <property type="taxonomic scope" value="Eukaryota"/>
</dbReference>
<keyword evidence="8" id="KW-0325">Glycoprotein</keyword>
<dbReference type="CDD" id="cd00055">
    <property type="entry name" value="EGF_Lam"/>
    <property type="match status" value="2"/>
</dbReference>
<evidence type="ECO:0000256" key="8">
    <source>
        <dbReference type="ARBA" id="ARBA00023180"/>
    </source>
</evidence>
<evidence type="ECO:0000259" key="14">
    <source>
        <dbReference type="PROSITE" id="PS50027"/>
    </source>
</evidence>
<evidence type="ECO:0000256" key="1">
    <source>
        <dbReference type="ARBA" id="ARBA00004302"/>
    </source>
</evidence>
<dbReference type="Ensembl" id="ENSORLT00000021145.2">
    <property type="protein sequence ID" value="ENSORLP00000021144.2"/>
    <property type="gene ID" value="ENSORLG00000016886.2"/>
</dbReference>
<accession>H2MQX0</accession>
<proteinExistence type="predicted"/>
<reference evidence="15" key="3">
    <citation type="submission" date="2025-09" db="UniProtKB">
        <authorList>
            <consortium name="Ensembl"/>
        </authorList>
    </citation>
    <scope>IDENTIFICATION</scope>
    <source>
        <strain evidence="15">Hd-rR</strain>
    </source>
</reference>
<dbReference type="Proteomes" id="UP000001038">
    <property type="component" value="Chromosome 17"/>
</dbReference>
<evidence type="ECO:0000256" key="4">
    <source>
        <dbReference type="ARBA" id="ARBA00022729"/>
    </source>
</evidence>
<dbReference type="InterPro" id="IPR001791">
    <property type="entry name" value="Laminin_G"/>
</dbReference>
<protein>
    <submittedName>
        <fullName evidence="15">Si:ch211-241e1.3</fullName>
    </submittedName>
</protein>
<feature type="domain" description="Laminin G" evidence="13">
    <location>
        <begin position="764"/>
        <end position="930"/>
    </location>
</feature>
<name>H2MQX0_ORYLA</name>
<evidence type="ECO:0000256" key="10">
    <source>
        <dbReference type="PROSITE-ProRule" id="PRU00460"/>
    </source>
</evidence>
<feature type="region of interest" description="Disordered" evidence="12">
    <location>
        <begin position="511"/>
        <end position="530"/>
    </location>
</feature>
<dbReference type="CDD" id="cd00110">
    <property type="entry name" value="LamG"/>
    <property type="match status" value="2"/>
</dbReference>
<dbReference type="GO" id="GO:0005604">
    <property type="term" value="C:basement membrane"/>
    <property type="evidence" value="ECO:0007669"/>
    <property type="project" value="UniProtKB-SubCell"/>
</dbReference>
<feature type="coiled-coil region" evidence="11">
    <location>
        <begin position="170"/>
        <end position="237"/>
    </location>
</feature>
<dbReference type="PROSITE" id="PS01248">
    <property type="entry name" value="EGF_LAM_1"/>
    <property type="match status" value="1"/>
</dbReference>
<dbReference type="Bgee" id="ENSORLG00000016886">
    <property type="expression patterns" value="Expressed in pharyngeal gill and 12 other cell types or tissues"/>
</dbReference>
<keyword evidence="4" id="KW-0732">Signal</keyword>
<dbReference type="PANTHER" id="PTHR15036">
    <property type="entry name" value="PIKACHURIN-LIKE PROTEIN"/>
    <property type="match status" value="1"/>
</dbReference>
<dbReference type="PROSITE" id="PS50027">
    <property type="entry name" value="EGF_LAM_2"/>
    <property type="match status" value="2"/>
</dbReference>
<comment type="subcellular location">
    <subcellularLocation>
        <location evidence="1">Secreted</location>
        <location evidence="1">Extracellular space</location>
        <location evidence="1">Extracellular matrix</location>
        <location evidence="1">Basement membrane</location>
    </subcellularLocation>
</comment>
<dbReference type="Pfam" id="PF02210">
    <property type="entry name" value="Laminin_G_2"/>
    <property type="match status" value="3"/>
</dbReference>
<keyword evidence="11" id="KW-0175">Coiled coil</keyword>
<dbReference type="InterPro" id="IPR002049">
    <property type="entry name" value="LE_dom"/>
</dbReference>
<dbReference type="SMART" id="SM00180">
    <property type="entry name" value="EGF_Lam"/>
    <property type="match status" value="2"/>
</dbReference>
<evidence type="ECO:0000256" key="9">
    <source>
        <dbReference type="ARBA" id="ARBA00023292"/>
    </source>
</evidence>
<dbReference type="InterPro" id="IPR013320">
    <property type="entry name" value="ConA-like_dom_sf"/>
</dbReference>
<evidence type="ECO:0000313" key="16">
    <source>
        <dbReference type="Proteomes" id="UP000001038"/>
    </source>
</evidence>
<dbReference type="Gene3D" id="2.60.120.200">
    <property type="match status" value="5"/>
</dbReference>
<organism evidence="15 16">
    <name type="scientific">Oryzias latipes</name>
    <name type="common">Japanese rice fish</name>
    <name type="synonym">Japanese killifish</name>
    <dbReference type="NCBI Taxonomy" id="8090"/>
    <lineage>
        <taxon>Eukaryota</taxon>
        <taxon>Metazoa</taxon>
        <taxon>Chordata</taxon>
        <taxon>Craniata</taxon>
        <taxon>Vertebrata</taxon>
        <taxon>Euteleostomi</taxon>
        <taxon>Actinopterygii</taxon>
        <taxon>Neopterygii</taxon>
        <taxon>Teleostei</taxon>
        <taxon>Neoteleostei</taxon>
        <taxon>Acanthomorphata</taxon>
        <taxon>Ovalentaria</taxon>
        <taxon>Atherinomorphae</taxon>
        <taxon>Beloniformes</taxon>
        <taxon>Adrianichthyidae</taxon>
        <taxon>Oryziinae</taxon>
        <taxon>Oryzias</taxon>
    </lineage>
</organism>
<evidence type="ECO:0000256" key="5">
    <source>
        <dbReference type="ARBA" id="ARBA00022737"/>
    </source>
</evidence>
<dbReference type="Gene3D" id="2.10.25.10">
    <property type="entry name" value="Laminin"/>
    <property type="match status" value="2"/>
</dbReference>
<dbReference type="SMART" id="SM00282">
    <property type="entry name" value="LamG"/>
    <property type="match status" value="1"/>
</dbReference>
<evidence type="ECO:0000256" key="7">
    <source>
        <dbReference type="ARBA" id="ARBA00023157"/>
    </source>
</evidence>
<dbReference type="SUPFAM" id="SSF49899">
    <property type="entry name" value="Concanavalin A-like lectins/glucanases"/>
    <property type="match status" value="4"/>
</dbReference>
<evidence type="ECO:0000256" key="6">
    <source>
        <dbReference type="ARBA" id="ARBA00022869"/>
    </source>
</evidence>
<dbReference type="InterPro" id="IPR050372">
    <property type="entry name" value="Neurexin-related_CASP"/>
</dbReference>
<dbReference type="AlphaFoldDB" id="H2MQX0"/>
<feature type="disulfide bond" evidence="10">
    <location>
        <begin position="104"/>
        <end position="113"/>
    </location>
</feature>
<keyword evidence="3" id="KW-0272">Extracellular matrix</keyword>
<reference evidence="15" key="2">
    <citation type="submission" date="2025-08" db="UniProtKB">
        <authorList>
            <consortium name="Ensembl"/>
        </authorList>
    </citation>
    <scope>IDENTIFICATION</scope>
    <source>
        <strain evidence="15">Hd-rR</strain>
    </source>
</reference>
<dbReference type="Pfam" id="PF06009">
    <property type="entry name" value="Laminin_II"/>
    <property type="match status" value="1"/>
</dbReference>
<dbReference type="GO" id="GO:0005576">
    <property type="term" value="C:extracellular region"/>
    <property type="evidence" value="ECO:0007669"/>
    <property type="project" value="UniProtKB-ARBA"/>
</dbReference>
<evidence type="ECO:0000256" key="2">
    <source>
        <dbReference type="ARBA" id="ARBA00022525"/>
    </source>
</evidence>
<evidence type="ECO:0000256" key="3">
    <source>
        <dbReference type="ARBA" id="ARBA00022530"/>
    </source>
</evidence>
<feature type="coiled-coil region" evidence="11">
    <location>
        <begin position="281"/>
        <end position="338"/>
    </location>
</feature>
<feature type="disulfide bond" evidence="10">
    <location>
        <begin position="56"/>
        <end position="65"/>
    </location>
</feature>
<keyword evidence="2" id="KW-0964">Secreted</keyword>
<evidence type="ECO:0000256" key="11">
    <source>
        <dbReference type="SAM" id="Coils"/>
    </source>
</evidence>
<sequence length="1049" mass="116689">MGSEDTLPFASRPGISKCSAGFYRDAIGSFLGRCVPCQCNGLASECEDKTGRCLNCRYNTAGDRCEHCKEGYYGNAALRTCRACPCPFSESGNKEVNGNINCVCKPGYTGERCERCSSGYFGDPMSPGGRCQPCNCNGNGNNCDPRTGAKSDLTTKVKKITNAAAQKDIVEAAEEHANNLAKLAKDLENAVKNASGRSEVRDARDSIEAYQNITDAINAAEAAANEAKEAADNALKVGGTLDVLFIHKEVNKNDLSPFFNRFVWGFFDHVFFSPDDIKEKIEEAKRKAAAVNETTKKTMEKLNNISNEINKINISPSHSNLSNELKDMNQSVNQLLKIIPSLNDKIAEVENVTAKFPPTNNISDSIKNVKELIEQARDAANRITIPMNFKGDGYVELRPPKDLDDLKAYTSLSLKLQRPLGRGDGKRRRRQAVKDEDMFVMYLGKRDSSKNYIGMVLRKSILYTVYKLNSVEYELKSSYVIRSASEPAKFDRVDLHRSIYQDAEIIYTSDVTSNTPGQPVSTSSQGTQNKDLLNISPSDVVFYVGGYPANFTPPASLNLPKYQGCLELISFNDKVVSLYNFQKAERINPEIPCKRYLPPVDSDYYEGTGYGKVALTLRSTTVLVISMSVRARSENALLSFLQMTDWTDIQIIVKTNIEVQIRVTSSLAFKTEVKFNIPDFQEFYVGGIPQGLREKNNITMQPFLGCIKNLKVFSDFQVLQEQVGVSKGCPILRKAQFSLGSSLSSNLPGFSLDKDLTLSLGFKSKEPEGAQTHPCIPRSLKGVMCMIFCLCRPHFSLDVRTRSAEGLLFFAATRGGRSHLVLYMSKGRIRLSVGKQKEIFNREKYNDGRWHSVIFTFEKRKFRLVVDGIRAQDGQLSNAELKSMQEFMSPVFLGSSKDLPKHSVSGCLRNFKMNGALMSNPTTNTGAGPCFEGQTQRGVYFSGNGAHVILIKCLLRMTRKDYLFNRHYLFRGEFMVSVKPKTSLCDGVFHKISVIKRLHVVQLSVDTMDNYKIGPPTSTPILTKSPLFLGGIPGECPKMYKIPNLPHKL</sequence>
<dbReference type="GO" id="GO:0007155">
    <property type="term" value="P:cell adhesion"/>
    <property type="evidence" value="ECO:0007669"/>
    <property type="project" value="InterPro"/>
</dbReference>
<feature type="domain" description="Laminin EGF-like" evidence="14">
    <location>
        <begin position="84"/>
        <end position="133"/>
    </location>
</feature>
<dbReference type="SUPFAM" id="SSF57196">
    <property type="entry name" value="EGF/Laminin"/>
    <property type="match status" value="1"/>
</dbReference>
<dbReference type="PROSITE" id="PS50025">
    <property type="entry name" value="LAM_G_DOMAIN"/>
    <property type="match status" value="1"/>
</dbReference>
<keyword evidence="5" id="KW-0677">Repeat</keyword>
<keyword evidence="6" id="KW-0084">Basement membrane</keyword>
<reference evidence="15 16" key="1">
    <citation type="journal article" date="2007" name="Nature">
        <title>The medaka draft genome and insights into vertebrate genome evolution.</title>
        <authorList>
            <person name="Kasahara M."/>
            <person name="Naruse K."/>
            <person name="Sasaki S."/>
            <person name="Nakatani Y."/>
            <person name="Qu W."/>
            <person name="Ahsan B."/>
            <person name="Yamada T."/>
            <person name="Nagayasu Y."/>
            <person name="Doi K."/>
            <person name="Kasai Y."/>
            <person name="Jindo T."/>
            <person name="Kobayashi D."/>
            <person name="Shimada A."/>
            <person name="Toyoda A."/>
            <person name="Kuroki Y."/>
            <person name="Fujiyama A."/>
            <person name="Sasaki T."/>
            <person name="Shimizu A."/>
            <person name="Asakawa S."/>
            <person name="Shimizu N."/>
            <person name="Hashimoto S."/>
            <person name="Yang J."/>
            <person name="Lee Y."/>
            <person name="Matsushima K."/>
            <person name="Sugano S."/>
            <person name="Sakaizumi M."/>
            <person name="Narita T."/>
            <person name="Ohishi K."/>
            <person name="Haga S."/>
            <person name="Ohta F."/>
            <person name="Nomoto H."/>
            <person name="Nogata K."/>
            <person name="Morishita T."/>
            <person name="Endo T."/>
            <person name="Shin-I T."/>
            <person name="Takeda H."/>
            <person name="Morishita S."/>
            <person name="Kohara Y."/>
        </authorList>
    </citation>
    <scope>NUCLEOTIDE SEQUENCE [LARGE SCALE GENOMIC DNA]</scope>
    <source>
        <strain evidence="15 16">Hd-rR</strain>
    </source>
</reference>
<dbReference type="eggNOG" id="KOG3516">
    <property type="taxonomic scope" value="Eukaryota"/>
</dbReference>
<feature type="domain" description="Laminin EGF-like" evidence="14">
    <location>
        <begin position="37"/>
        <end position="83"/>
    </location>
</feature>
<dbReference type="GeneTree" id="ENSGT00940000155638"/>
<keyword evidence="16" id="KW-1185">Reference proteome</keyword>
<keyword evidence="9 10" id="KW-0424">Laminin EGF-like domain</keyword>
<evidence type="ECO:0000313" key="15">
    <source>
        <dbReference type="Ensembl" id="ENSORLP00000021144.2"/>
    </source>
</evidence>
<evidence type="ECO:0000256" key="12">
    <source>
        <dbReference type="SAM" id="MobiDB-lite"/>
    </source>
</evidence>
<dbReference type="PANTHER" id="PTHR15036:SF67">
    <property type="entry name" value="LAMININ SUBUNIT ALPHA-LIKE PROTEIN"/>
    <property type="match status" value="1"/>
</dbReference>
<dbReference type="HOGENOM" id="CLU_000301_1_0_1"/>
<comment type="caution">
    <text evidence="10">Lacks conserved residue(s) required for the propagation of feature annotation.</text>
</comment>
<keyword evidence="7 10" id="KW-1015">Disulfide bond</keyword>
<dbReference type="Pfam" id="PF24973">
    <property type="entry name" value="EGF_LMN_ATRN"/>
    <property type="match status" value="1"/>
</dbReference>
<dbReference type="InterPro" id="IPR010307">
    <property type="entry name" value="Laminin_dom_II"/>
</dbReference>
<dbReference type="STRING" id="8090.ENSORLP00000021144"/>
<dbReference type="InterPro" id="IPR056863">
    <property type="entry name" value="LMN_ATRN_NET-like_EGF"/>
</dbReference>
<dbReference type="Pfam" id="PF00053">
    <property type="entry name" value="EGF_laminin"/>
    <property type="match status" value="1"/>
</dbReference>